<reference evidence="3" key="1">
    <citation type="submission" date="2017-09" db="EMBL/GenBank/DDBJ databases">
        <title>Depth-based differentiation of microbial function through sediment-hosted aquifers and enrichment of novel symbionts in the deep terrestrial subsurface.</title>
        <authorList>
            <person name="Probst A.J."/>
            <person name="Ladd B."/>
            <person name="Jarett J.K."/>
            <person name="Geller-Mcgrath D.E."/>
            <person name="Sieber C.M.K."/>
            <person name="Emerson J.B."/>
            <person name="Anantharaman K."/>
            <person name="Thomas B.C."/>
            <person name="Malmstrom R."/>
            <person name="Stieglmeier M."/>
            <person name="Klingl A."/>
            <person name="Woyke T."/>
            <person name="Ryan C.M."/>
            <person name="Banfield J.F."/>
        </authorList>
    </citation>
    <scope>NUCLEOTIDE SEQUENCE [LARGE SCALE GENOMIC DNA]</scope>
</reference>
<keyword evidence="1" id="KW-1133">Transmembrane helix</keyword>
<proteinExistence type="predicted"/>
<dbReference type="AlphaFoldDB" id="A0A2H0YRP5"/>
<evidence type="ECO:0000256" key="1">
    <source>
        <dbReference type="SAM" id="Phobius"/>
    </source>
</evidence>
<feature type="transmembrane region" description="Helical" evidence="1">
    <location>
        <begin position="40"/>
        <end position="60"/>
    </location>
</feature>
<accession>A0A2H0YRP5</accession>
<feature type="transmembrane region" description="Helical" evidence="1">
    <location>
        <begin position="99"/>
        <end position="121"/>
    </location>
</feature>
<evidence type="ECO:0000313" key="3">
    <source>
        <dbReference type="Proteomes" id="UP000228711"/>
    </source>
</evidence>
<feature type="transmembrane region" description="Helical" evidence="1">
    <location>
        <begin position="12"/>
        <end position="34"/>
    </location>
</feature>
<dbReference type="EMBL" id="PEXV01000145">
    <property type="protein sequence ID" value="PIS41174.1"/>
    <property type="molecule type" value="Genomic_DNA"/>
</dbReference>
<keyword evidence="1" id="KW-0812">Transmembrane</keyword>
<organism evidence="2 3">
    <name type="scientific">Candidatus Kerfeldbacteria bacterium CG08_land_8_20_14_0_20_42_7</name>
    <dbReference type="NCBI Taxonomy" id="2014245"/>
    <lineage>
        <taxon>Bacteria</taxon>
        <taxon>Candidatus Kerfeldiibacteriota</taxon>
    </lineage>
</organism>
<gene>
    <name evidence="2" type="ORF">COT25_04570</name>
</gene>
<keyword evidence="1" id="KW-0472">Membrane</keyword>
<sequence length="128" mass="14685">MTIRERKEILSAAFIGTVLFRIFLIVLVVTFASIRTQGDIFVVFTVSLVTAAVVFLDIVLTLERIFRPDLQLALRVGKVLKALIISFILVYSVSIWSHFFYTPYVAFAVFVAFLYALDYVFEDQLRSF</sequence>
<protein>
    <submittedName>
        <fullName evidence="2">Uncharacterized protein</fullName>
    </submittedName>
</protein>
<dbReference type="Proteomes" id="UP000228711">
    <property type="component" value="Unassembled WGS sequence"/>
</dbReference>
<comment type="caution">
    <text evidence="2">The sequence shown here is derived from an EMBL/GenBank/DDBJ whole genome shotgun (WGS) entry which is preliminary data.</text>
</comment>
<name>A0A2H0YRP5_9BACT</name>
<feature type="transmembrane region" description="Helical" evidence="1">
    <location>
        <begin position="72"/>
        <end position="93"/>
    </location>
</feature>
<evidence type="ECO:0000313" key="2">
    <source>
        <dbReference type="EMBL" id="PIS41174.1"/>
    </source>
</evidence>